<feature type="transmembrane region" description="Helical" evidence="9">
    <location>
        <begin position="354"/>
        <end position="383"/>
    </location>
</feature>
<evidence type="ECO:0000256" key="7">
    <source>
        <dbReference type="ARBA" id="ARBA00023136"/>
    </source>
</evidence>
<accession>F2N7T9</accession>
<feature type="transmembrane region" description="Helical" evidence="9">
    <location>
        <begin position="232"/>
        <end position="254"/>
    </location>
</feature>
<feature type="transmembrane region" description="Helical" evidence="9">
    <location>
        <begin position="34"/>
        <end position="55"/>
    </location>
</feature>
<dbReference type="InterPro" id="IPR004796">
    <property type="entry name" value="PTS_IIC_cello"/>
</dbReference>
<dbReference type="InterPro" id="IPR051088">
    <property type="entry name" value="PTS_Sugar-EIIC/EIIB"/>
</dbReference>
<dbReference type="EMBL" id="CP002628">
    <property type="protein sequence ID" value="AEB07048.1"/>
    <property type="molecule type" value="Genomic_DNA"/>
</dbReference>
<dbReference type="Proteomes" id="UP000006851">
    <property type="component" value="Chromosome"/>
</dbReference>
<dbReference type="InterPro" id="IPR003352">
    <property type="entry name" value="PTS_EIIC"/>
</dbReference>
<evidence type="ECO:0000256" key="1">
    <source>
        <dbReference type="ARBA" id="ARBA00004651"/>
    </source>
</evidence>
<dbReference type="NCBIfam" id="TIGR00410">
    <property type="entry name" value="lacE"/>
    <property type="match status" value="1"/>
</dbReference>
<feature type="transmembrane region" description="Helical" evidence="9">
    <location>
        <begin position="146"/>
        <end position="165"/>
    </location>
</feature>
<dbReference type="HOGENOM" id="CLU_029688_1_2_11"/>
<evidence type="ECO:0000256" key="6">
    <source>
        <dbReference type="ARBA" id="ARBA00022989"/>
    </source>
</evidence>
<dbReference type="Pfam" id="PF02378">
    <property type="entry name" value="PTS_EIIC"/>
    <property type="match status" value="1"/>
</dbReference>
<comment type="subcellular location">
    <subcellularLocation>
        <location evidence="1">Cell membrane</location>
        <topology evidence="1">Multi-pass membrane protein</topology>
    </subcellularLocation>
</comment>
<evidence type="ECO:0000259" key="10">
    <source>
        <dbReference type="PROSITE" id="PS51105"/>
    </source>
</evidence>
<dbReference type="STRING" id="700015.Corgl_0940"/>
<sequence length="441" mass="47269">MSNSIDKCGALEKFSQIAAKIGNQIHLRTLRDSFATIIPLYVLAGVATLLNTSVFPLLLSGDALKYATLWCTAISNGTLNFCAVIICALSGYFLARNMFYKNPLACAVVSLSALIVLMPASVSATLSSDSKDSVNVVNALIFDNTGVKGLFAGIIVGLLASQIFIRLSSIEKLKIDLGEGIPPAVADTFNVLIPMLITLSIVSLFNVVLLVVFNLDLIALIQYVVQKPLAQLGTSLFAVLFIYSMGNLLFFLGIHQSTINGTLLQPILTVAISENMAAAAAGERIPHVLTMVSLDNFGQLGGTGCTICLIIATFIVGRNKASKAVCSMSILPGVFNINEPIIFGYPIVYNLSLLVPFILIPVLGIAIQYFATVLGLIAYMRVYIPWNTPPILSGFLATGGDIRAALLQAFIIVIGVLIYIPFVKLSERTENLQLAEEKSKQ</sequence>
<dbReference type="GO" id="GO:0009401">
    <property type="term" value="P:phosphoenolpyruvate-dependent sugar phosphotransferase system"/>
    <property type="evidence" value="ECO:0007669"/>
    <property type="project" value="InterPro"/>
</dbReference>
<feature type="transmembrane region" description="Helical" evidence="9">
    <location>
        <begin position="67"/>
        <end position="92"/>
    </location>
</feature>
<keyword evidence="4 8" id="KW-0762">Sugar transport</keyword>
<dbReference type="InterPro" id="IPR004501">
    <property type="entry name" value="PTS_EIIC_3"/>
</dbReference>
<feature type="transmembrane region" description="Helical" evidence="9">
    <location>
        <begin position="329"/>
        <end position="348"/>
    </location>
</feature>
<comment type="function">
    <text evidence="8">The phosphoenolpyruvate-dependent sugar phosphotransferase system (PTS), a major carbohydrate active -transport system, catalyzes the phosphorylation of incoming sugar substrates concomitant with their translocation across the cell membrane.</text>
</comment>
<protein>
    <recommendedName>
        <fullName evidence="8">Permease IIC component</fullName>
    </recommendedName>
</protein>
<evidence type="ECO:0000256" key="3">
    <source>
        <dbReference type="ARBA" id="ARBA00022475"/>
    </source>
</evidence>
<dbReference type="GO" id="GO:0005886">
    <property type="term" value="C:plasma membrane"/>
    <property type="evidence" value="ECO:0007669"/>
    <property type="project" value="UniProtKB-SubCell"/>
</dbReference>
<dbReference type="eggNOG" id="COG1455">
    <property type="taxonomic scope" value="Bacteria"/>
</dbReference>
<evidence type="ECO:0000313" key="11">
    <source>
        <dbReference type="EMBL" id="AEB07048.1"/>
    </source>
</evidence>
<evidence type="ECO:0000256" key="8">
    <source>
        <dbReference type="PIRNR" id="PIRNR006351"/>
    </source>
</evidence>
<evidence type="ECO:0000256" key="9">
    <source>
        <dbReference type="SAM" id="Phobius"/>
    </source>
</evidence>
<proteinExistence type="predicted"/>
<dbReference type="PANTHER" id="PTHR33989">
    <property type="match status" value="1"/>
</dbReference>
<dbReference type="PANTHER" id="PTHR33989:SF10">
    <property type="entry name" value="PERMEASE IIC COMPONENT"/>
    <property type="match status" value="1"/>
</dbReference>
<dbReference type="PROSITE" id="PS51105">
    <property type="entry name" value="PTS_EIIC_TYPE_3"/>
    <property type="match status" value="1"/>
</dbReference>
<dbReference type="GO" id="GO:1901264">
    <property type="term" value="P:carbohydrate derivative transport"/>
    <property type="evidence" value="ECO:0007669"/>
    <property type="project" value="TreeGrafter"/>
</dbReference>
<keyword evidence="5 9" id="KW-0812">Transmembrane</keyword>
<dbReference type="KEGG" id="cgo:Corgl_0940"/>
<dbReference type="PIRSF" id="PIRSF006351">
    <property type="entry name" value="PTS_EIIC-Cellobiose"/>
    <property type="match status" value="1"/>
</dbReference>
<name>F2N7T9_CORGP</name>
<organism evidence="11 12">
    <name type="scientific">Coriobacterium glomerans (strain ATCC 49209 / DSM 20642 / JCM 10262 / PW2)</name>
    <dbReference type="NCBI Taxonomy" id="700015"/>
    <lineage>
        <taxon>Bacteria</taxon>
        <taxon>Bacillati</taxon>
        <taxon>Actinomycetota</taxon>
        <taxon>Coriobacteriia</taxon>
        <taxon>Coriobacteriales</taxon>
        <taxon>Coriobacteriaceae</taxon>
        <taxon>Coriobacterium</taxon>
    </lineage>
</organism>
<keyword evidence="7 8" id="KW-0472">Membrane</keyword>
<evidence type="ECO:0000313" key="12">
    <source>
        <dbReference type="Proteomes" id="UP000006851"/>
    </source>
</evidence>
<keyword evidence="3 8" id="KW-1003">Cell membrane</keyword>
<evidence type="ECO:0000256" key="4">
    <source>
        <dbReference type="ARBA" id="ARBA00022597"/>
    </source>
</evidence>
<dbReference type="RefSeq" id="WP_013708791.1">
    <property type="nucleotide sequence ID" value="NC_015389.1"/>
</dbReference>
<keyword evidence="2 8" id="KW-0813">Transport</keyword>
<dbReference type="GO" id="GO:0008982">
    <property type="term" value="F:protein-N(PI)-phosphohistidine-sugar phosphotransferase activity"/>
    <property type="evidence" value="ECO:0007669"/>
    <property type="project" value="UniProtKB-UniRule"/>
</dbReference>
<feature type="transmembrane region" description="Helical" evidence="9">
    <location>
        <begin position="404"/>
        <end position="422"/>
    </location>
</feature>
<dbReference type="OrthoDB" id="3169536at2"/>
<evidence type="ECO:0000256" key="2">
    <source>
        <dbReference type="ARBA" id="ARBA00022448"/>
    </source>
</evidence>
<keyword evidence="6 9" id="KW-1133">Transmembrane helix</keyword>
<evidence type="ECO:0000256" key="5">
    <source>
        <dbReference type="ARBA" id="ARBA00022692"/>
    </source>
</evidence>
<feature type="transmembrane region" description="Helical" evidence="9">
    <location>
        <begin position="104"/>
        <end position="126"/>
    </location>
</feature>
<reference evidence="12" key="1">
    <citation type="journal article" date="2013" name="Stand. Genomic Sci.">
        <title>Complete genome sequence of Coriobacterium glomerans type strain (PW2(T)) from the midgut of Pyrrhocoris apterus L. (red soldier bug).</title>
        <authorList>
            <person name="Stackebrandt E."/>
            <person name="Zeytun A."/>
            <person name="Lapidus A."/>
            <person name="Nolan M."/>
            <person name="Lucas S."/>
            <person name="Hammon N."/>
            <person name="Deshpande S."/>
            <person name="Cheng J.F."/>
            <person name="Tapia R."/>
            <person name="Goodwin L.A."/>
            <person name="Pitluck S."/>
            <person name="Liolios K."/>
            <person name="Pagani I."/>
            <person name="Ivanova N."/>
            <person name="Mavromatis K."/>
            <person name="Mikhailova N."/>
            <person name="Huntemann M."/>
            <person name="Pati A."/>
            <person name="Chen A."/>
            <person name="Palaniappan K."/>
            <person name="Chang Y.J."/>
            <person name="Land M."/>
            <person name="Hauser L."/>
            <person name="Rohde M."/>
            <person name="Pukall R."/>
            <person name="Goker M."/>
            <person name="Detter J.C."/>
            <person name="Woyke T."/>
            <person name="Bristow J."/>
            <person name="Eisen J.A."/>
            <person name="Markowitz V."/>
            <person name="Hugenholtz P."/>
            <person name="Kyrpides N.C."/>
            <person name="Klenk H.P."/>
        </authorList>
    </citation>
    <scope>NUCLEOTIDE SEQUENCE</scope>
    <source>
        <strain evidence="12">ATCC 49209 / DSM 20642 / JCM 10262 / PW2</strain>
    </source>
</reference>
<dbReference type="AlphaFoldDB" id="F2N7T9"/>
<keyword evidence="11" id="KW-0808">Transferase</keyword>
<keyword evidence="12" id="KW-1185">Reference proteome</keyword>
<feature type="domain" description="PTS EIIC type-3" evidence="10">
    <location>
        <begin position="10"/>
        <end position="422"/>
    </location>
</feature>
<feature type="transmembrane region" description="Helical" evidence="9">
    <location>
        <begin position="297"/>
        <end position="317"/>
    </location>
</feature>
<gene>
    <name evidence="11" type="ordered locus">Corgl_0940</name>
</gene>